<dbReference type="RefSeq" id="WP_379953941.1">
    <property type="nucleotide sequence ID" value="NZ_JAUYVI010000001.1"/>
</dbReference>
<evidence type="ECO:0008006" key="4">
    <source>
        <dbReference type="Google" id="ProtNLM"/>
    </source>
</evidence>
<organism evidence="2 3">
    <name type="scientific">Dongia sedimenti</name>
    <dbReference type="NCBI Taxonomy" id="3064282"/>
    <lineage>
        <taxon>Bacteria</taxon>
        <taxon>Pseudomonadati</taxon>
        <taxon>Pseudomonadota</taxon>
        <taxon>Alphaproteobacteria</taxon>
        <taxon>Rhodospirillales</taxon>
        <taxon>Dongiaceae</taxon>
        <taxon>Dongia</taxon>
    </lineage>
</organism>
<evidence type="ECO:0000313" key="3">
    <source>
        <dbReference type="Proteomes" id="UP001230156"/>
    </source>
</evidence>
<keyword evidence="3" id="KW-1185">Reference proteome</keyword>
<sequence>MRKRADHFGLALALGVAACAAPSSALDDRSLALRNGWEKCALFSSANEANTDKPAEEAADAAMALCRDEEARFAKSLQAAPMRLSPADAAALTHQAHEQIRNDKVRWIMGWRAR</sequence>
<dbReference type="EMBL" id="JAUYVI010000001">
    <property type="protein sequence ID" value="MDQ7246550.1"/>
    <property type="molecule type" value="Genomic_DNA"/>
</dbReference>
<feature type="signal peptide" evidence="1">
    <location>
        <begin position="1"/>
        <end position="25"/>
    </location>
</feature>
<comment type="caution">
    <text evidence="2">The sequence shown here is derived from an EMBL/GenBank/DDBJ whole genome shotgun (WGS) entry which is preliminary data.</text>
</comment>
<name>A0ABU0YFS0_9PROT</name>
<feature type="chain" id="PRO_5046706708" description="Secreted protein" evidence="1">
    <location>
        <begin position="26"/>
        <end position="114"/>
    </location>
</feature>
<dbReference type="Proteomes" id="UP001230156">
    <property type="component" value="Unassembled WGS sequence"/>
</dbReference>
<proteinExistence type="predicted"/>
<reference evidence="3" key="1">
    <citation type="submission" date="2023-08" db="EMBL/GenBank/DDBJ databases">
        <title>Rhodospirillaceae gen. nov., a novel taxon isolated from the Yangtze River Yuezi River estuary sludge.</title>
        <authorList>
            <person name="Ruan L."/>
        </authorList>
    </citation>
    <scope>NUCLEOTIDE SEQUENCE [LARGE SCALE GENOMIC DNA]</scope>
    <source>
        <strain evidence="3">R-7</strain>
    </source>
</reference>
<dbReference type="PROSITE" id="PS51257">
    <property type="entry name" value="PROKAR_LIPOPROTEIN"/>
    <property type="match status" value="1"/>
</dbReference>
<gene>
    <name evidence="2" type="ORF">Q8A70_02685</name>
</gene>
<evidence type="ECO:0000313" key="2">
    <source>
        <dbReference type="EMBL" id="MDQ7246550.1"/>
    </source>
</evidence>
<accession>A0ABU0YFS0</accession>
<keyword evidence="1" id="KW-0732">Signal</keyword>
<evidence type="ECO:0000256" key="1">
    <source>
        <dbReference type="SAM" id="SignalP"/>
    </source>
</evidence>
<protein>
    <recommendedName>
        <fullName evidence="4">Secreted protein</fullName>
    </recommendedName>
</protein>